<keyword evidence="2" id="KW-0413">Isomerase</keyword>
<dbReference type="Gene3D" id="1.50.10.10">
    <property type="match status" value="1"/>
</dbReference>
<organism evidence="5 6">
    <name type="scientific">Neoaquamicrobium sediminum</name>
    <dbReference type="NCBI Taxonomy" id="1849104"/>
    <lineage>
        <taxon>Bacteria</taxon>
        <taxon>Pseudomonadati</taxon>
        <taxon>Pseudomonadota</taxon>
        <taxon>Alphaproteobacteria</taxon>
        <taxon>Hyphomicrobiales</taxon>
        <taxon>Phyllobacteriaceae</taxon>
        <taxon>Neoaquamicrobium</taxon>
    </lineage>
</organism>
<feature type="domain" description="Nucleotidyl transferase" evidence="3">
    <location>
        <begin position="2"/>
        <end position="277"/>
    </location>
</feature>
<dbReference type="InterPro" id="IPR034116">
    <property type="entry name" value="AGE_dom"/>
</dbReference>
<dbReference type="InterPro" id="IPR049577">
    <property type="entry name" value="GMPP_N"/>
</dbReference>
<reference evidence="5 6" key="1">
    <citation type="submission" date="2024-01" db="EMBL/GenBank/DDBJ databases">
        <title>New evidence supports the origin of RcGTA from prophage.</title>
        <authorList>
            <person name="Xu Y."/>
            <person name="Liu B."/>
            <person name="Chen F."/>
        </authorList>
    </citation>
    <scope>NUCLEOTIDE SEQUENCE [LARGE SCALE GENOMIC DNA]</scope>
    <source>
        <strain evidence="5 6">CBW1107-2</strain>
    </source>
</reference>
<dbReference type="CDD" id="cd02509">
    <property type="entry name" value="GDP-M1P_Guanylyltransferase"/>
    <property type="match status" value="1"/>
</dbReference>
<evidence type="ECO:0000313" key="5">
    <source>
        <dbReference type="EMBL" id="MEX4010546.1"/>
    </source>
</evidence>
<keyword evidence="6" id="KW-1185">Reference proteome</keyword>
<dbReference type="SUPFAM" id="SSF159283">
    <property type="entry name" value="Guanosine diphospho-D-mannose pyrophosphorylase/mannose-6-phosphate isomerase linker domain"/>
    <property type="match status" value="1"/>
</dbReference>
<comment type="similarity">
    <text evidence="1">Belongs to the N-acylglucosamine 2-epimerase family.</text>
</comment>
<sequence length="747" mass="82401">MLCGGSGSRLWPLSRRDRPKQFQTLTGGKSMLAKTLDRMRAGREADTAIVVIGAAEHEKALLEAVEPHEPSTCQVILEPMPKNTAASVAIAARHALDDGDSDPLMLVVPADHEIGPDNLFWETVADGMDAAREGKLVVFGVRPTRPETGYGYIQIERKADQQSPRFLRFVEKPDEAKAAAFVADGNYLWNAGIILCRASSIRDAFERLQPAIWKRVGKAYETAAKRGRSTLLPQNVFATIPPISVDHGVLEHFADIAVVEARFQWSDVGSWEALFTLGDPDANGNVVMGDVVSHDCHSSYIRSDGRLVATIGLEGITVVSTADATLVAKTSRVQDVRLIAERLEQQARAELRSPPQIGLEPASPRMRLRCRRWLTDEALPFWGRHGVDHVHGGFHEAVGLDGTPIMKPKRMRTMARQVYSFAVAARRGWYPDARELVAHGLDFLRSHGRRADGGWVKLLDPAGAVLDGAGDAYDQACMLLALAHAYRCGFAEARDLADETMAYVDGVLADRRSGGFHEDDAGTLPRRANPHMHLLEAFLAWHKATGETCWLERASAIGDLFNHHFFDSETWTVGEYYDAAWRPMPGQQGDWTEPGHHFEWSALLCELAACSDWKDQSRAAYKIYCSALASGTNRLTGLAFGAVSRNGKALDRISRSWPQAEAVKAAIALDQADELQLAREVEERMERIFRTHLSPAKSGLWLDRIAEDGTPVATEVPASILYHLVTAFNRYLEYRSTAADTNRPASA</sequence>
<evidence type="ECO:0000313" key="6">
    <source>
        <dbReference type="Proteomes" id="UP001559025"/>
    </source>
</evidence>
<dbReference type="CDD" id="cd00249">
    <property type="entry name" value="AGE"/>
    <property type="match status" value="1"/>
</dbReference>
<accession>A0ABV3X0V7</accession>
<dbReference type="Gene3D" id="3.90.550.10">
    <property type="entry name" value="Spore Coat Polysaccharide Biosynthesis Protein SpsA, Chain A"/>
    <property type="match status" value="1"/>
</dbReference>
<dbReference type="InterPro" id="IPR012341">
    <property type="entry name" value="6hp_glycosidase-like_sf"/>
</dbReference>
<dbReference type="Proteomes" id="UP001559025">
    <property type="component" value="Unassembled WGS sequence"/>
</dbReference>
<dbReference type="InterPro" id="IPR029044">
    <property type="entry name" value="Nucleotide-diphossugar_trans"/>
</dbReference>
<dbReference type="Pfam" id="PF07221">
    <property type="entry name" value="GlcNAc_2-epim"/>
    <property type="match status" value="1"/>
</dbReference>
<evidence type="ECO:0000256" key="2">
    <source>
        <dbReference type="ARBA" id="ARBA00023235"/>
    </source>
</evidence>
<feature type="domain" description="MannoseP isomerase/GMP-like beta-helix" evidence="4">
    <location>
        <begin position="289"/>
        <end position="343"/>
    </location>
</feature>
<dbReference type="Pfam" id="PF00483">
    <property type="entry name" value="NTP_transferase"/>
    <property type="match status" value="1"/>
</dbReference>
<dbReference type="SUPFAM" id="SSF48208">
    <property type="entry name" value="Six-hairpin glycosidases"/>
    <property type="match status" value="1"/>
</dbReference>
<evidence type="ECO:0000256" key="1">
    <source>
        <dbReference type="ARBA" id="ARBA00008558"/>
    </source>
</evidence>
<dbReference type="EMBL" id="JAZHFV010000016">
    <property type="protein sequence ID" value="MEX4010546.1"/>
    <property type="molecule type" value="Genomic_DNA"/>
</dbReference>
<comment type="caution">
    <text evidence="5">The sequence shown here is derived from an EMBL/GenBank/DDBJ whole genome shotgun (WGS) entry which is preliminary data.</text>
</comment>
<dbReference type="PANTHER" id="PTHR46390:SF1">
    <property type="entry name" value="MANNOSE-1-PHOSPHATE GUANYLYLTRANSFERASE"/>
    <property type="match status" value="1"/>
</dbReference>
<dbReference type="InterPro" id="IPR010819">
    <property type="entry name" value="AGE/CE"/>
</dbReference>
<name>A0ABV3X0V7_9HYPH</name>
<dbReference type="SUPFAM" id="SSF53448">
    <property type="entry name" value="Nucleotide-diphospho-sugar transferases"/>
    <property type="match status" value="1"/>
</dbReference>
<proteinExistence type="inferred from homology"/>
<dbReference type="InterPro" id="IPR054566">
    <property type="entry name" value="ManC/GMP-like_b-helix"/>
</dbReference>
<dbReference type="InterPro" id="IPR008928">
    <property type="entry name" value="6-hairpin_glycosidase_sf"/>
</dbReference>
<dbReference type="PANTHER" id="PTHR46390">
    <property type="entry name" value="MANNOSE-1-PHOSPHATE GUANYLYLTRANSFERASE"/>
    <property type="match status" value="1"/>
</dbReference>
<evidence type="ECO:0000259" key="4">
    <source>
        <dbReference type="Pfam" id="PF22640"/>
    </source>
</evidence>
<gene>
    <name evidence="5" type="ORF">V1479_24880</name>
</gene>
<protein>
    <submittedName>
        <fullName evidence="5">AGE family epimerase/isomerase</fullName>
    </submittedName>
</protein>
<dbReference type="InterPro" id="IPR051161">
    <property type="entry name" value="Mannose-6P_isomerase_type2"/>
</dbReference>
<dbReference type="Pfam" id="PF22640">
    <property type="entry name" value="ManC_GMP_beta-helix"/>
    <property type="match status" value="1"/>
</dbReference>
<dbReference type="InterPro" id="IPR005835">
    <property type="entry name" value="NTP_transferase_dom"/>
</dbReference>
<evidence type="ECO:0000259" key="3">
    <source>
        <dbReference type="Pfam" id="PF00483"/>
    </source>
</evidence>